<sequence length="84" mass="8686">MSKTITLRDKRSALIAGTQFTDGKATVASIGPNLAAYFEAIGATIADDKPAEKVPPVEKPAATEAPAQEPVQPTGLAPAEQPKE</sequence>
<accession>A0ABP8A349</accession>
<feature type="region of interest" description="Disordered" evidence="1">
    <location>
        <begin position="48"/>
        <end position="84"/>
    </location>
</feature>
<name>A0ABP8A349_9MICO</name>
<dbReference type="Proteomes" id="UP001501079">
    <property type="component" value="Unassembled WGS sequence"/>
</dbReference>
<gene>
    <name evidence="2" type="ORF">GCM10022287_24000</name>
</gene>
<evidence type="ECO:0000256" key="1">
    <source>
        <dbReference type="SAM" id="MobiDB-lite"/>
    </source>
</evidence>
<dbReference type="RefSeq" id="WP_344754696.1">
    <property type="nucleotide sequence ID" value="NZ_BAABBW010000004.1"/>
</dbReference>
<evidence type="ECO:0000313" key="3">
    <source>
        <dbReference type="Proteomes" id="UP001501079"/>
    </source>
</evidence>
<reference evidence="3" key="1">
    <citation type="journal article" date="2019" name="Int. J. Syst. Evol. Microbiol.">
        <title>The Global Catalogue of Microorganisms (GCM) 10K type strain sequencing project: providing services to taxonomists for standard genome sequencing and annotation.</title>
        <authorList>
            <consortium name="The Broad Institute Genomics Platform"/>
            <consortium name="The Broad Institute Genome Sequencing Center for Infectious Disease"/>
            <person name="Wu L."/>
            <person name="Ma J."/>
        </authorList>
    </citation>
    <scope>NUCLEOTIDE SEQUENCE [LARGE SCALE GENOMIC DNA]</scope>
    <source>
        <strain evidence="3">JCM 17591</strain>
    </source>
</reference>
<keyword evidence="3" id="KW-1185">Reference proteome</keyword>
<comment type="caution">
    <text evidence="2">The sequence shown here is derived from an EMBL/GenBank/DDBJ whole genome shotgun (WGS) entry which is preliminary data.</text>
</comment>
<dbReference type="EMBL" id="BAABBW010000004">
    <property type="protein sequence ID" value="GAA4176566.1"/>
    <property type="molecule type" value="Genomic_DNA"/>
</dbReference>
<protein>
    <submittedName>
        <fullName evidence="2">Uncharacterized protein</fullName>
    </submittedName>
</protein>
<evidence type="ECO:0000313" key="2">
    <source>
        <dbReference type="EMBL" id="GAA4176566.1"/>
    </source>
</evidence>
<organism evidence="2 3">
    <name type="scientific">Gryllotalpicola koreensis</name>
    <dbReference type="NCBI Taxonomy" id="993086"/>
    <lineage>
        <taxon>Bacteria</taxon>
        <taxon>Bacillati</taxon>
        <taxon>Actinomycetota</taxon>
        <taxon>Actinomycetes</taxon>
        <taxon>Micrococcales</taxon>
        <taxon>Microbacteriaceae</taxon>
        <taxon>Gryllotalpicola</taxon>
    </lineage>
</organism>
<proteinExistence type="predicted"/>